<name>A0A4Q0VY08_9BACI</name>
<evidence type="ECO:0000313" key="2">
    <source>
        <dbReference type="Proteomes" id="UP000290649"/>
    </source>
</evidence>
<dbReference type="Proteomes" id="UP000290649">
    <property type="component" value="Unassembled WGS sequence"/>
</dbReference>
<protein>
    <recommendedName>
        <fullName evidence="3">DUF4309 domain-containing protein</fullName>
    </recommendedName>
</protein>
<proteinExistence type="predicted"/>
<dbReference type="RefSeq" id="WP_129076955.1">
    <property type="nucleotide sequence ID" value="NZ_QOUX01000001.1"/>
</dbReference>
<dbReference type="OrthoDB" id="1912519at2"/>
<gene>
    <name evidence="1" type="ORF">DS745_04210</name>
</gene>
<evidence type="ECO:0000313" key="1">
    <source>
        <dbReference type="EMBL" id="RXJ04594.1"/>
    </source>
</evidence>
<organism evidence="1 2">
    <name type="scientific">Anaerobacillus alkaliphilus</name>
    <dbReference type="NCBI Taxonomy" id="1548597"/>
    <lineage>
        <taxon>Bacteria</taxon>
        <taxon>Bacillati</taxon>
        <taxon>Bacillota</taxon>
        <taxon>Bacilli</taxon>
        <taxon>Bacillales</taxon>
        <taxon>Bacillaceae</taxon>
        <taxon>Anaerobacillus</taxon>
    </lineage>
</organism>
<evidence type="ECO:0008006" key="3">
    <source>
        <dbReference type="Google" id="ProtNLM"/>
    </source>
</evidence>
<reference evidence="1 2" key="1">
    <citation type="journal article" date="2019" name="Int. J. Syst. Evol. Microbiol.">
        <title>Anaerobacillus alkaliphilus sp. nov., a novel alkaliphilic and moderately halophilic bacterium.</title>
        <authorList>
            <person name="Borsodi A.K."/>
            <person name="Aszalos J.M."/>
            <person name="Bihari P."/>
            <person name="Nagy I."/>
            <person name="Schumann P."/>
            <person name="Sproer C."/>
            <person name="Kovacs A.L."/>
            <person name="Boka K."/>
            <person name="Dobosy P."/>
            <person name="Ovari M."/>
            <person name="Szili-Kovacs T."/>
            <person name="Toth E."/>
        </authorList>
    </citation>
    <scope>NUCLEOTIDE SEQUENCE [LARGE SCALE GENOMIC DNA]</scope>
    <source>
        <strain evidence="1 2">B16-10</strain>
    </source>
</reference>
<sequence>MLKKVFVCSLVFLVLGSSFLFFKHNFSRSFHHRFTQSTDLSYENINGTSLLEKIDLPKAKSRDNDLYHYFHLEEGIEVAANSDGEIVRFIITGETKTVRGVGVGDTIEKITATYGKNYYRRSEHGINILGYKDHTLNHSIEFWHDQNNTVLFFRYDLGSME</sequence>
<comment type="caution">
    <text evidence="1">The sequence shown here is derived from an EMBL/GenBank/DDBJ whole genome shotgun (WGS) entry which is preliminary data.</text>
</comment>
<dbReference type="EMBL" id="QOUX01000001">
    <property type="protein sequence ID" value="RXJ04594.1"/>
    <property type="molecule type" value="Genomic_DNA"/>
</dbReference>
<accession>A0A4Q0VY08</accession>
<keyword evidence="2" id="KW-1185">Reference proteome</keyword>
<dbReference type="AlphaFoldDB" id="A0A4Q0VY08"/>